<evidence type="ECO:0000259" key="1">
    <source>
        <dbReference type="Pfam" id="PF13524"/>
    </source>
</evidence>
<dbReference type="Gene3D" id="3.40.50.2000">
    <property type="entry name" value="Glycogen Phosphorylase B"/>
    <property type="match status" value="1"/>
</dbReference>
<protein>
    <recommendedName>
        <fullName evidence="1">Spore protein YkvP/CgeB glycosyl transferase-like domain-containing protein</fullName>
    </recommendedName>
</protein>
<gene>
    <name evidence="2" type="ORF">LCGC14_0838670</name>
</gene>
<dbReference type="EMBL" id="LAZR01002444">
    <property type="protein sequence ID" value="KKN29978.1"/>
    <property type="molecule type" value="Genomic_DNA"/>
</dbReference>
<dbReference type="Pfam" id="PF13524">
    <property type="entry name" value="Glyco_trans_1_2"/>
    <property type="match status" value="1"/>
</dbReference>
<dbReference type="InterPro" id="IPR055259">
    <property type="entry name" value="YkvP/CgeB_Glyco_trans-like"/>
</dbReference>
<evidence type="ECO:0000313" key="2">
    <source>
        <dbReference type="EMBL" id="KKN29978.1"/>
    </source>
</evidence>
<name>A0A0F9SL39_9ZZZZ</name>
<feature type="domain" description="Spore protein YkvP/CgeB glycosyl transferase-like" evidence="1">
    <location>
        <begin position="224"/>
        <end position="327"/>
    </location>
</feature>
<proteinExistence type="predicted"/>
<reference evidence="2" key="1">
    <citation type="journal article" date="2015" name="Nature">
        <title>Complex archaea that bridge the gap between prokaryotes and eukaryotes.</title>
        <authorList>
            <person name="Spang A."/>
            <person name="Saw J.H."/>
            <person name="Jorgensen S.L."/>
            <person name="Zaremba-Niedzwiedzka K."/>
            <person name="Martijn J."/>
            <person name="Lind A.E."/>
            <person name="van Eijk R."/>
            <person name="Schleper C."/>
            <person name="Guy L."/>
            <person name="Ettema T.J."/>
        </authorList>
    </citation>
    <scope>NUCLEOTIDE SEQUENCE</scope>
</reference>
<dbReference type="AlphaFoldDB" id="A0A0F9SL39"/>
<comment type="caution">
    <text evidence="2">The sequence shown here is derived from an EMBL/GenBank/DDBJ whole genome shotgun (WGS) entry which is preliminary data.</text>
</comment>
<accession>A0A0F9SL39</accession>
<organism evidence="2">
    <name type="scientific">marine sediment metagenome</name>
    <dbReference type="NCBI Taxonomy" id="412755"/>
    <lineage>
        <taxon>unclassified sequences</taxon>
        <taxon>metagenomes</taxon>
        <taxon>ecological metagenomes</taxon>
    </lineage>
</organism>
<sequence>MRVLYVYAGLHWWRGYEKRLVDSINEAGTGIAIEFWDWTREYGVPGNPSLKWASEHRELLRPFYRALNERAKNADVVMISPGGGVVPDIMAEIAATVVYCTTDDPDSSHTCSFPFLEAADVIAHAGVNFDGERRISDVFLERGAKRTVFFPIGFYEERFPAIEDFDEQFARRDIDLVYVGHLKRGKLETVMNRYRGMTVHSRSLKLKHNVYVFAKTRRWIRPFRGDLCALYARSKVGINMHFTFGPCNGRSYQLNAAGVAQVIDCPEGISEIYEPNSEVMVYANMEEAVEMIDALLSDDSARYQISRSGYERARREYNSKHLLIQMLREVYCVNK</sequence>